<dbReference type="EMBL" id="CP107052">
    <property type="protein sequence ID" value="UYH50818.1"/>
    <property type="molecule type" value="Genomic_DNA"/>
</dbReference>
<keyword evidence="3" id="KW-1185">Reference proteome</keyword>
<protein>
    <submittedName>
        <fullName evidence="2">Uncharacterized protein</fullName>
    </submittedName>
</protein>
<evidence type="ECO:0000313" key="3">
    <source>
        <dbReference type="Proteomes" id="UP001163831"/>
    </source>
</evidence>
<accession>A0ABY6GJ73</accession>
<evidence type="ECO:0000313" key="2">
    <source>
        <dbReference type="EMBL" id="UYH50818.1"/>
    </source>
</evidence>
<evidence type="ECO:0000256" key="1">
    <source>
        <dbReference type="SAM" id="MobiDB-lite"/>
    </source>
</evidence>
<feature type="region of interest" description="Disordered" evidence="1">
    <location>
        <begin position="20"/>
        <end position="40"/>
    </location>
</feature>
<proteinExistence type="predicted"/>
<reference evidence="2" key="1">
    <citation type="submission" date="2022-10" db="EMBL/GenBank/DDBJ databases">
        <title>Candidatus Kirkpatrella diaphorinas gen. nov., sp. nov., an uncultured endosymbiont identified in a population of Diaphorina citri from Hawaii.</title>
        <authorList>
            <person name="Henry E.M."/>
            <person name="Carlson C.R."/>
            <person name="Kuo Y.-W."/>
        </authorList>
    </citation>
    <scope>NUCLEOTIDE SEQUENCE</scope>
    <source>
        <strain evidence="2">CADCRV1</strain>
    </source>
</reference>
<dbReference type="Proteomes" id="UP001163831">
    <property type="component" value="Chromosome"/>
</dbReference>
<name>A0ABY6GJ73_9PROT</name>
<sequence length="88" mass="9832">MPHLRVEDRARVATRGVSGLHVPSQLPRTGAETKPRQRHVAIASPAKRRVTSRWRPSPDASLEDMQMIGDAQRRHGPVERIAPHAFVS</sequence>
<dbReference type="RefSeq" id="WP_319806409.1">
    <property type="nucleotide sequence ID" value="NZ_CP107052.1"/>
</dbReference>
<gene>
    <name evidence="2" type="ORF">N5W20_06825</name>
</gene>
<organism evidence="2 3">
    <name type="scientific">Candidatus Kirkpatrickella diaphorinae</name>
    <dbReference type="NCBI Taxonomy" id="2984322"/>
    <lineage>
        <taxon>Bacteria</taxon>
        <taxon>Pseudomonadati</taxon>
        <taxon>Pseudomonadota</taxon>
        <taxon>Alphaproteobacteria</taxon>
        <taxon>Acetobacterales</taxon>
        <taxon>Acetobacteraceae</taxon>
        <taxon>Candidatus Kirkpatrickella</taxon>
    </lineage>
</organism>